<dbReference type="InterPro" id="IPR036388">
    <property type="entry name" value="WH-like_DNA-bd_sf"/>
</dbReference>
<evidence type="ECO:0000313" key="7">
    <source>
        <dbReference type="Proteomes" id="UP001162131"/>
    </source>
</evidence>
<comment type="caution">
    <text evidence="6">The sequence shown here is derived from an EMBL/GenBank/DDBJ whole genome shotgun (WGS) entry which is preliminary data.</text>
</comment>
<dbReference type="SUPFAM" id="SSF46785">
    <property type="entry name" value="Winged helix' DNA-binding domain"/>
    <property type="match status" value="1"/>
</dbReference>
<protein>
    <recommendedName>
        <fullName evidence="8">DNA-directed RNA polymerase III subunit RPC6</fullName>
    </recommendedName>
</protein>
<dbReference type="InterPro" id="IPR016049">
    <property type="entry name" value="RNA_pol_Rpc34-like"/>
</dbReference>
<keyword evidence="7" id="KW-1185">Reference proteome</keyword>
<keyword evidence="4" id="KW-0804">Transcription</keyword>
<organism evidence="6 7">
    <name type="scientific">Blepharisma stoltei</name>
    <dbReference type="NCBI Taxonomy" id="1481888"/>
    <lineage>
        <taxon>Eukaryota</taxon>
        <taxon>Sar</taxon>
        <taxon>Alveolata</taxon>
        <taxon>Ciliophora</taxon>
        <taxon>Postciliodesmatophora</taxon>
        <taxon>Heterotrichea</taxon>
        <taxon>Heterotrichida</taxon>
        <taxon>Blepharismidae</taxon>
        <taxon>Blepharisma</taxon>
    </lineage>
</organism>
<evidence type="ECO:0000256" key="3">
    <source>
        <dbReference type="ARBA" id="ARBA00022478"/>
    </source>
</evidence>
<dbReference type="PANTHER" id="PTHR12780">
    <property type="entry name" value="RNA POLYMERASE III DNA DIRECTED , 39KD SUBUNIT-RELATED"/>
    <property type="match status" value="1"/>
</dbReference>
<evidence type="ECO:0000313" key="6">
    <source>
        <dbReference type="EMBL" id="CAG9312949.1"/>
    </source>
</evidence>
<evidence type="ECO:0000256" key="1">
    <source>
        <dbReference type="ARBA" id="ARBA00004123"/>
    </source>
</evidence>
<name>A0AAU9ID98_9CILI</name>
<keyword evidence="3" id="KW-0240">DNA-directed RNA polymerase</keyword>
<dbReference type="InterPro" id="IPR007832">
    <property type="entry name" value="RNA_pol_Rpc34"/>
</dbReference>
<dbReference type="GO" id="GO:0005666">
    <property type="term" value="C:RNA polymerase III complex"/>
    <property type="evidence" value="ECO:0007669"/>
    <property type="project" value="InterPro"/>
</dbReference>
<dbReference type="GO" id="GO:0005654">
    <property type="term" value="C:nucleoplasm"/>
    <property type="evidence" value="ECO:0007669"/>
    <property type="project" value="UniProtKB-ARBA"/>
</dbReference>
<evidence type="ECO:0000256" key="4">
    <source>
        <dbReference type="ARBA" id="ARBA00023163"/>
    </source>
</evidence>
<evidence type="ECO:0008006" key="8">
    <source>
        <dbReference type="Google" id="ProtNLM"/>
    </source>
</evidence>
<reference evidence="6" key="1">
    <citation type="submission" date="2021-09" db="EMBL/GenBank/DDBJ databases">
        <authorList>
            <consortium name="AG Swart"/>
            <person name="Singh M."/>
            <person name="Singh A."/>
            <person name="Seah K."/>
            <person name="Emmerich C."/>
        </authorList>
    </citation>
    <scope>NUCLEOTIDE SEQUENCE</scope>
    <source>
        <strain evidence="6">ATCC30299</strain>
    </source>
</reference>
<dbReference type="GO" id="GO:0006383">
    <property type="term" value="P:transcription by RNA polymerase III"/>
    <property type="evidence" value="ECO:0007669"/>
    <property type="project" value="InterPro"/>
</dbReference>
<dbReference type="AlphaFoldDB" id="A0AAU9ID98"/>
<evidence type="ECO:0000256" key="5">
    <source>
        <dbReference type="ARBA" id="ARBA00023242"/>
    </source>
</evidence>
<dbReference type="GO" id="GO:0005737">
    <property type="term" value="C:cytoplasm"/>
    <property type="evidence" value="ECO:0007669"/>
    <property type="project" value="UniProtKB-ARBA"/>
</dbReference>
<accession>A0AAU9ID98</accession>
<dbReference type="FunFam" id="1.10.10.10:FF:000116">
    <property type="entry name" value="DNA-directed RNA polymerase III subunit RPC6"/>
    <property type="match status" value="1"/>
</dbReference>
<comment type="subcellular location">
    <subcellularLocation>
        <location evidence="1">Nucleus</location>
    </subcellularLocation>
</comment>
<dbReference type="InterPro" id="IPR036390">
    <property type="entry name" value="WH_DNA-bd_sf"/>
</dbReference>
<dbReference type="Proteomes" id="UP001162131">
    <property type="component" value="Unassembled WGS sequence"/>
</dbReference>
<gene>
    <name evidence="6" type="ORF">BSTOLATCC_MIC7740</name>
</gene>
<comment type="similarity">
    <text evidence="2">Belongs to the eukaryotic RPC34/RPC39 RNA polymerase subunit family.</text>
</comment>
<keyword evidence="5" id="KW-0539">Nucleus</keyword>
<dbReference type="Pfam" id="PF05158">
    <property type="entry name" value="RNA_pol_Rpc34"/>
    <property type="match status" value="1"/>
</dbReference>
<dbReference type="EMBL" id="CAJZBQ010000009">
    <property type="protein sequence ID" value="CAG9312949.1"/>
    <property type="molecule type" value="Genomic_DNA"/>
</dbReference>
<proteinExistence type="inferred from homology"/>
<dbReference type="Gene3D" id="1.10.10.10">
    <property type="entry name" value="Winged helix-like DNA-binding domain superfamily/Winged helix DNA-binding domain"/>
    <property type="match status" value="1"/>
</dbReference>
<evidence type="ECO:0000256" key="2">
    <source>
        <dbReference type="ARBA" id="ARBA00011038"/>
    </source>
</evidence>
<sequence>MESLILNILEENSKLKNSELDYHLSRFGPINESEKVAVLNTLIGSGQISITDEDGEVAYHYQSEEQAKSIKSLLPEENLILQIIREAGNKGVWNQEIKAKTEIPIAQINKILKNLEKQGLVYSVKSVQFKNRTIWLLKGVEPNKDVTGGFLFSEQEFDRNKLGLLISYTKMFLQDKPGSLKEISAHLKQRVDKDLTEQDIKEVVNSLLALHEIEDSGLGKYTTIKWAVPEPLVIPCIGCPLQRQCHEDGVINPAECEYLSNWLDY</sequence>